<dbReference type="EMBL" id="JAJAGQ010000005">
    <property type="protein sequence ID" value="KAJ8562323.1"/>
    <property type="molecule type" value="Genomic_DNA"/>
</dbReference>
<reference evidence="3" key="1">
    <citation type="journal article" date="2023" name="Proc. Natl. Acad. Sci. U.S.A.">
        <title>Genomic and structural basis for evolution of tropane alkaloid biosynthesis.</title>
        <authorList>
            <person name="Wanga Y.-J."/>
            <person name="Taina T."/>
            <person name="Yua J.-Y."/>
            <person name="Lia J."/>
            <person name="Xua B."/>
            <person name="Chenc J."/>
            <person name="D'Auriad J.C."/>
            <person name="Huanga J.-P."/>
            <person name="Huanga S.-X."/>
        </authorList>
    </citation>
    <scope>NUCLEOTIDE SEQUENCE [LARGE SCALE GENOMIC DNA]</scope>
    <source>
        <strain evidence="3">cv. KIB-2019</strain>
    </source>
</reference>
<feature type="compositionally biased region" description="Low complexity" evidence="1">
    <location>
        <begin position="41"/>
        <end position="98"/>
    </location>
</feature>
<name>A0A9Q1RIQ2_9SOLA</name>
<protein>
    <submittedName>
        <fullName evidence="2">Uncharacterized protein</fullName>
    </submittedName>
</protein>
<gene>
    <name evidence="2" type="ORF">K7X08_011614</name>
</gene>
<dbReference type="Proteomes" id="UP001152561">
    <property type="component" value="Unassembled WGS sequence"/>
</dbReference>
<evidence type="ECO:0000313" key="2">
    <source>
        <dbReference type="EMBL" id="KAJ8562323.1"/>
    </source>
</evidence>
<evidence type="ECO:0000256" key="1">
    <source>
        <dbReference type="SAM" id="MobiDB-lite"/>
    </source>
</evidence>
<evidence type="ECO:0000313" key="3">
    <source>
        <dbReference type="Proteomes" id="UP001152561"/>
    </source>
</evidence>
<organism evidence="2 3">
    <name type="scientific">Anisodus acutangulus</name>
    <dbReference type="NCBI Taxonomy" id="402998"/>
    <lineage>
        <taxon>Eukaryota</taxon>
        <taxon>Viridiplantae</taxon>
        <taxon>Streptophyta</taxon>
        <taxon>Embryophyta</taxon>
        <taxon>Tracheophyta</taxon>
        <taxon>Spermatophyta</taxon>
        <taxon>Magnoliopsida</taxon>
        <taxon>eudicotyledons</taxon>
        <taxon>Gunneridae</taxon>
        <taxon>Pentapetalae</taxon>
        <taxon>asterids</taxon>
        <taxon>lamiids</taxon>
        <taxon>Solanales</taxon>
        <taxon>Solanaceae</taxon>
        <taxon>Solanoideae</taxon>
        <taxon>Hyoscyameae</taxon>
        <taxon>Anisodus</taxon>
    </lineage>
</organism>
<proteinExistence type="predicted"/>
<accession>A0A9Q1RIQ2</accession>
<keyword evidence="3" id="KW-1185">Reference proteome</keyword>
<comment type="caution">
    <text evidence="2">The sequence shown here is derived from an EMBL/GenBank/DDBJ whole genome shotgun (WGS) entry which is preliminary data.</text>
</comment>
<feature type="region of interest" description="Disordered" evidence="1">
    <location>
        <begin position="41"/>
        <end position="104"/>
    </location>
</feature>
<dbReference type="AlphaFoldDB" id="A0A9Q1RIQ2"/>
<sequence length="151" mass="16271">MTPVPTARKAYSMLIIDGKQRELQHDSHVFSHGSVSFHGGANSSSSYHPGSSSSNAFHPSSISSSSYHHGSSLLYHPGSSSSFHPGSSSSSTPSYNNSRTFSQRVNFDPKKSSLICKYYKKPGHTVDKSSSLVFQLISNSLRKNVGNLSSS</sequence>